<keyword evidence="9" id="KW-0408">Iron</keyword>
<feature type="signal peptide" evidence="12">
    <location>
        <begin position="1"/>
        <end position="21"/>
    </location>
</feature>
<evidence type="ECO:0000256" key="10">
    <source>
        <dbReference type="SAM" id="MobiDB-lite"/>
    </source>
</evidence>
<dbReference type="OrthoDB" id="3561047at2759"/>
<keyword evidence="11" id="KW-1133">Transmembrane helix</keyword>
<feature type="compositionally biased region" description="Basic residues" evidence="10">
    <location>
        <begin position="445"/>
        <end position="455"/>
    </location>
</feature>
<feature type="region of interest" description="Disordered" evidence="10">
    <location>
        <begin position="223"/>
        <end position="278"/>
    </location>
</feature>
<feature type="region of interest" description="Disordered" evidence="10">
    <location>
        <begin position="324"/>
        <end position="481"/>
    </location>
</feature>
<evidence type="ECO:0000256" key="12">
    <source>
        <dbReference type="SAM" id="SignalP"/>
    </source>
</evidence>
<reference evidence="14 15" key="1">
    <citation type="submission" date="2016-03" db="EMBL/GenBank/DDBJ databases">
        <authorList>
            <person name="Ploux O."/>
        </authorList>
    </citation>
    <scope>NUCLEOTIDE SEQUENCE [LARGE SCALE GENOMIC DNA]</scope>
    <source>
        <strain evidence="14 15">UAMH 11012</strain>
    </source>
</reference>
<dbReference type="Proteomes" id="UP000184330">
    <property type="component" value="Unassembled WGS sequence"/>
</dbReference>
<evidence type="ECO:0000256" key="8">
    <source>
        <dbReference type="ARBA" id="ARBA00023288"/>
    </source>
</evidence>
<feature type="disulfide bond" evidence="9">
    <location>
        <begin position="49"/>
        <end position="56"/>
    </location>
</feature>
<comment type="subcellular location">
    <subcellularLocation>
        <location evidence="1">Membrane</location>
        <topology evidence="1">Lipid-anchor</topology>
        <topology evidence="1">GPI-anchor</topology>
    </subcellularLocation>
    <subcellularLocation>
        <location evidence="2">Secreted</location>
    </subcellularLocation>
</comment>
<feature type="region of interest" description="Disordered" evidence="10">
    <location>
        <begin position="148"/>
        <end position="174"/>
    </location>
</feature>
<gene>
    <name evidence="14" type="ORF">PAC_03644</name>
</gene>
<evidence type="ECO:0000259" key="13">
    <source>
        <dbReference type="PROSITE" id="PS52012"/>
    </source>
</evidence>
<evidence type="ECO:0000256" key="9">
    <source>
        <dbReference type="PROSITE-ProRule" id="PRU01356"/>
    </source>
</evidence>
<keyword evidence="5" id="KW-0325">Glycoprotein</keyword>
<keyword evidence="7 9" id="KW-1015">Disulfide bond</keyword>
<dbReference type="CDD" id="cd12087">
    <property type="entry name" value="TM_EGFR-like"/>
    <property type="match status" value="1"/>
</dbReference>
<keyword evidence="11" id="KW-0812">Transmembrane</keyword>
<comment type="caution">
    <text evidence="9">Lacks conserved residue(s) required for the propagation of feature annotation.</text>
</comment>
<feature type="compositionally biased region" description="Basic and acidic residues" evidence="10">
    <location>
        <begin position="375"/>
        <end position="385"/>
    </location>
</feature>
<dbReference type="GO" id="GO:0098552">
    <property type="term" value="C:side of membrane"/>
    <property type="evidence" value="ECO:0007669"/>
    <property type="project" value="UniProtKB-KW"/>
</dbReference>
<evidence type="ECO:0000256" key="4">
    <source>
        <dbReference type="ARBA" id="ARBA00022525"/>
    </source>
</evidence>
<keyword evidence="5" id="KW-0336">GPI-anchor</keyword>
<proteinExistence type="inferred from homology"/>
<dbReference type="AlphaFoldDB" id="A0A1L7WLW3"/>
<evidence type="ECO:0000256" key="11">
    <source>
        <dbReference type="SAM" id="Phobius"/>
    </source>
</evidence>
<sequence>MLFYYLNVFLIVLTWSAPVNSQTPFQQAINSLNPCANNCISKAASFNGCAANDFNCQCTTAGQDKIIGPDKILSPQGACLFKDCGLKNTTDVRSVFGTICNDILADHASSASAAQAAPTTQAPAPVVAPDPVTTTQVIVSTTAVIVPTTLPAPSPTTTPTPIDTPTPIPAPATSQAPASFITVTQTPLANTVTAIPASSAPENTPAPVESLASASATTPAIFTPPAAAPSSDSPFSGFESTALPASASSASSPAVQASSIAESSPSTTSTPPSSKKRPPPLAIAGIIILVLGFVGTILALIFFQLRHRKRKSYIADRRLDEKLRPGIEDGSPSSRGDGNFPSPPSSAGRWLPWDGRGKNKISTMMGVEIGPRPTTKSEGEDERPKSRGKGAGESVGGGPKPPTSFPMVGTGTPQGADTRSPPGTGNSMRVGTGGSAGGRMPLKSAMKKPRDRPKSRPLIVGEDGNIKFGFDPLGSNPRTPT</sequence>
<dbReference type="Pfam" id="PF05730">
    <property type="entry name" value="CFEM"/>
    <property type="match status" value="1"/>
</dbReference>
<comment type="similarity">
    <text evidence="3">Belongs to the RBT5 family.</text>
</comment>
<name>A0A1L7WLW3_9HELO</name>
<feature type="transmembrane region" description="Helical" evidence="11">
    <location>
        <begin position="281"/>
        <end position="303"/>
    </location>
</feature>
<evidence type="ECO:0000256" key="6">
    <source>
        <dbReference type="ARBA" id="ARBA00022729"/>
    </source>
</evidence>
<dbReference type="GO" id="GO:0046872">
    <property type="term" value="F:metal ion binding"/>
    <property type="evidence" value="ECO:0007669"/>
    <property type="project" value="UniProtKB-UniRule"/>
</dbReference>
<keyword evidence="9" id="KW-0479">Metal-binding</keyword>
<dbReference type="InterPro" id="IPR008427">
    <property type="entry name" value="Extracellular_membr_CFEM_dom"/>
</dbReference>
<keyword evidence="4" id="KW-0964">Secreted</keyword>
<feature type="chain" id="PRO_5012024346" description="CFEM domain-containing protein" evidence="12">
    <location>
        <begin position="22"/>
        <end position="481"/>
    </location>
</feature>
<keyword evidence="8" id="KW-0449">Lipoprotein</keyword>
<keyword evidence="6 12" id="KW-0732">Signal</keyword>
<feature type="binding site" description="axial binding residue" evidence="9">
    <location>
        <position position="53"/>
    </location>
    <ligand>
        <name>heme</name>
        <dbReference type="ChEBI" id="CHEBI:30413"/>
    </ligand>
    <ligandPart>
        <name>Fe</name>
        <dbReference type="ChEBI" id="CHEBI:18248"/>
    </ligandPart>
</feature>
<feature type="compositionally biased region" description="Polar residues" evidence="10">
    <location>
        <begin position="411"/>
        <end position="429"/>
    </location>
</feature>
<evidence type="ECO:0000256" key="3">
    <source>
        <dbReference type="ARBA" id="ARBA00010031"/>
    </source>
</evidence>
<evidence type="ECO:0000256" key="2">
    <source>
        <dbReference type="ARBA" id="ARBA00004613"/>
    </source>
</evidence>
<evidence type="ECO:0000256" key="7">
    <source>
        <dbReference type="ARBA" id="ARBA00023157"/>
    </source>
</evidence>
<dbReference type="PROSITE" id="PS52012">
    <property type="entry name" value="CFEM"/>
    <property type="match status" value="1"/>
</dbReference>
<keyword evidence="15" id="KW-1185">Reference proteome</keyword>
<evidence type="ECO:0000313" key="14">
    <source>
        <dbReference type="EMBL" id="CZR53763.1"/>
    </source>
</evidence>
<evidence type="ECO:0000256" key="5">
    <source>
        <dbReference type="ARBA" id="ARBA00022622"/>
    </source>
</evidence>
<accession>A0A1L7WLW3</accession>
<organism evidence="14 15">
    <name type="scientific">Phialocephala subalpina</name>
    <dbReference type="NCBI Taxonomy" id="576137"/>
    <lineage>
        <taxon>Eukaryota</taxon>
        <taxon>Fungi</taxon>
        <taxon>Dikarya</taxon>
        <taxon>Ascomycota</taxon>
        <taxon>Pezizomycotina</taxon>
        <taxon>Leotiomycetes</taxon>
        <taxon>Helotiales</taxon>
        <taxon>Mollisiaceae</taxon>
        <taxon>Phialocephala</taxon>
        <taxon>Phialocephala fortinii species complex</taxon>
    </lineage>
</organism>
<feature type="compositionally biased region" description="Gly residues" evidence="10">
    <location>
        <begin position="389"/>
        <end position="398"/>
    </location>
</feature>
<keyword evidence="9" id="KW-0349">Heme</keyword>
<feature type="domain" description="CFEM" evidence="13">
    <location>
        <begin position="7"/>
        <end position="127"/>
    </location>
</feature>
<keyword evidence="11" id="KW-0472">Membrane</keyword>
<evidence type="ECO:0000256" key="1">
    <source>
        <dbReference type="ARBA" id="ARBA00004589"/>
    </source>
</evidence>
<evidence type="ECO:0000313" key="15">
    <source>
        <dbReference type="Proteomes" id="UP000184330"/>
    </source>
</evidence>
<feature type="compositionally biased region" description="Low complexity" evidence="10">
    <location>
        <begin position="223"/>
        <end position="273"/>
    </location>
</feature>
<dbReference type="EMBL" id="FJOG01000004">
    <property type="protein sequence ID" value="CZR53763.1"/>
    <property type="molecule type" value="Genomic_DNA"/>
</dbReference>
<dbReference type="GO" id="GO:0005576">
    <property type="term" value="C:extracellular region"/>
    <property type="evidence" value="ECO:0007669"/>
    <property type="project" value="UniProtKB-SubCell"/>
</dbReference>
<protein>
    <recommendedName>
        <fullName evidence="13">CFEM domain-containing protein</fullName>
    </recommendedName>
</protein>
<feature type="compositionally biased region" description="Pro residues" evidence="10">
    <location>
        <begin position="150"/>
        <end position="170"/>
    </location>
</feature>